<evidence type="ECO:0000256" key="1">
    <source>
        <dbReference type="ARBA" id="ARBA00005417"/>
    </source>
</evidence>
<dbReference type="Pfam" id="PF00005">
    <property type="entry name" value="ABC_tran"/>
    <property type="match status" value="1"/>
</dbReference>
<evidence type="ECO:0000256" key="2">
    <source>
        <dbReference type="ARBA" id="ARBA00022448"/>
    </source>
</evidence>
<dbReference type="GO" id="GO:0022857">
    <property type="term" value="F:transmembrane transporter activity"/>
    <property type="evidence" value="ECO:0007669"/>
    <property type="project" value="UniProtKB-ARBA"/>
</dbReference>
<sequence length="222" mass="24819">MLELSGVKKQFRNGNDYSSLLDHIDLRIYKGESVAIQGKSGSGKSTLLNILAGLIQSDEGIMLFNGKDVSAMTTNELAGYRKYNIGFVTQYFNLLGDRNVYHNVALPLQYLRQSKKEIKLKVEKVLEELEISHLKSRPVGNLSGGERQRVAIARAIVKNPSILLADEPTGSLDEKTEETILEIFKNLNHRGTTMVIVTHDKSVANLCKKKYELKNKKLNAIS</sequence>
<dbReference type="AlphaFoldDB" id="A0A089HTX6"/>
<dbReference type="EMBL" id="CP009288">
    <property type="protein sequence ID" value="AIQ14210.1"/>
    <property type="molecule type" value="Genomic_DNA"/>
</dbReference>
<dbReference type="PROSITE" id="PS00211">
    <property type="entry name" value="ABC_TRANSPORTER_1"/>
    <property type="match status" value="1"/>
</dbReference>
<dbReference type="InterPro" id="IPR017911">
    <property type="entry name" value="MacB-like_ATP-bd"/>
</dbReference>
<evidence type="ECO:0000256" key="3">
    <source>
        <dbReference type="ARBA" id="ARBA00022741"/>
    </source>
</evidence>
<accession>A0A089HTX6</accession>
<dbReference type="CDD" id="cd03255">
    <property type="entry name" value="ABC_MJ0796_LolCDE_FtsE"/>
    <property type="match status" value="1"/>
</dbReference>
<protein>
    <submittedName>
        <fullName evidence="6">ATPase</fullName>
    </submittedName>
</protein>
<keyword evidence="3" id="KW-0547">Nucleotide-binding</keyword>
<dbReference type="InterPro" id="IPR017871">
    <property type="entry name" value="ABC_transporter-like_CS"/>
</dbReference>
<name>A0A089HTX6_PAEDU</name>
<feature type="domain" description="AAA+ ATPase" evidence="5">
    <location>
        <begin position="30"/>
        <end position="219"/>
    </location>
</feature>
<keyword evidence="2" id="KW-0813">Transport</keyword>
<dbReference type="GO" id="GO:0005524">
    <property type="term" value="F:ATP binding"/>
    <property type="evidence" value="ECO:0007669"/>
    <property type="project" value="UniProtKB-KW"/>
</dbReference>
<evidence type="ECO:0000313" key="7">
    <source>
        <dbReference type="Proteomes" id="UP000029409"/>
    </source>
</evidence>
<dbReference type="Proteomes" id="UP000029409">
    <property type="component" value="Chromosome"/>
</dbReference>
<keyword evidence="7" id="KW-1185">Reference proteome</keyword>
<dbReference type="GO" id="GO:0016887">
    <property type="term" value="F:ATP hydrolysis activity"/>
    <property type="evidence" value="ECO:0007669"/>
    <property type="project" value="InterPro"/>
</dbReference>
<dbReference type="KEGG" id="pdu:PDUR_21560"/>
<dbReference type="PANTHER" id="PTHR42798">
    <property type="entry name" value="LIPOPROTEIN-RELEASING SYSTEM ATP-BINDING PROTEIN LOLD"/>
    <property type="match status" value="1"/>
</dbReference>
<dbReference type="InterPro" id="IPR003593">
    <property type="entry name" value="AAA+_ATPase"/>
</dbReference>
<dbReference type="SUPFAM" id="SSF52540">
    <property type="entry name" value="P-loop containing nucleoside triphosphate hydrolases"/>
    <property type="match status" value="1"/>
</dbReference>
<dbReference type="PANTHER" id="PTHR42798:SF6">
    <property type="entry name" value="CELL DIVISION ATP-BINDING PROTEIN FTSE"/>
    <property type="match status" value="1"/>
</dbReference>
<dbReference type="InterPro" id="IPR003439">
    <property type="entry name" value="ABC_transporter-like_ATP-bd"/>
</dbReference>
<evidence type="ECO:0000256" key="4">
    <source>
        <dbReference type="ARBA" id="ARBA00022840"/>
    </source>
</evidence>
<dbReference type="STRING" id="44251.PDUR_21560"/>
<proteinExistence type="inferred from homology"/>
<dbReference type="Gene3D" id="3.40.50.300">
    <property type="entry name" value="P-loop containing nucleotide triphosphate hydrolases"/>
    <property type="match status" value="1"/>
</dbReference>
<gene>
    <name evidence="6" type="ORF">PDUR_21560</name>
</gene>
<dbReference type="eggNOG" id="COG1136">
    <property type="taxonomic scope" value="Bacteria"/>
</dbReference>
<dbReference type="InterPro" id="IPR027417">
    <property type="entry name" value="P-loop_NTPase"/>
</dbReference>
<evidence type="ECO:0000313" key="6">
    <source>
        <dbReference type="EMBL" id="AIQ14210.1"/>
    </source>
</evidence>
<evidence type="ECO:0000259" key="5">
    <source>
        <dbReference type="SMART" id="SM00382"/>
    </source>
</evidence>
<keyword evidence="4" id="KW-0067">ATP-binding</keyword>
<reference evidence="6 7" key="1">
    <citation type="submission" date="2014-08" db="EMBL/GenBank/DDBJ databases">
        <title>Comparative genomics of the Paenibacillus odorifer group.</title>
        <authorList>
            <person name="den Bakker H.C."/>
            <person name="Tsai Y.-C."/>
            <person name="Martin N."/>
            <person name="Korlach J."/>
            <person name="Wiedmann M."/>
        </authorList>
    </citation>
    <scope>NUCLEOTIDE SEQUENCE [LARGE SCALE GENOMIC DNA]</scope>
    <source>
        <strain evidence="6 7">DSM 1735</strain>
    </source>
</reference>
<dbReference type="FunFam" id="3.40.50.300:FF:000032">
    <property type="entry name" value="Export ABC transporter ATP-binding protein"/>
    <property type="match status" value="1"/>
</dbReference>
<dbReference type="SMART" id="SM00382">
    <property type="entry name" value="AAA"/>
    <property type="match status" value="1"/>
</dbReference>
<comment type="similarity">
    <text evidence="1">Belongs to the ABC transporter superfamily.</text>
</comment>
<dbReference type="GO" id="GO:0098796">
    <property type="term" value="C:membrane protein complex"/>
    <property type="evidence" value="ECO:0007669"/>
    <property type="project" value="UniProtKB-ARBA"/>
</dbReference>
<organism evidence="6 7">
    <name type="scientific">Paenibacillus durus</name>
    <name type="common">Paenibacillus azotofixans</name>
    <dbReference type="NCBI Taxonomy" id="44251"/>
    <lineage>
        <taxon>Bacteria</taxon>
        <taxon>Bacillati</taxon>
        <taxon>Bacillota</taxon>
        <taxon>Bacilli</taxon>
        <taxon>Bacillales</taxon>
        <taxon>Paenibacillaceae</taxon>
        <taxon>Paenibacillus</taxon>
    </lineage>
</organism>